<evidence type="ECO:0000313" key="2">
    <source>
        <dbReference type="EMBL" id="GAA1793250.1"/>
    </source>
</evidence>
<reference evidence="3" key="1">
    <citation type="journal article" date="2019" name="Int. J. Syst. Evol. Microbiol.">
        <title>The Global Catalogue of Microorganisms (GCM) 10K type strain sequencing project: providing services to taxonomists for standard genome sequencing and annotation.</title>
        <authorList>
            <consortium name="The Broad Institute Genomics Platform"/>
            <consortium name="The Broad Institute Genome Sequencing Center for Infectious Disease"/>
            <person name="Wu L."/>
            <person name="Ma J."/>
        </authorList>
    </citation>
    <scope>NUCLEOTIDE SEQUENCE [LARGE SCALE GENOMIC DNA]</scope>
    <source>
        <strain evidence="3">JCM 13250</strain>
    </source>
</reference>
<accession>A0ABN2LMU9</accession>
<sequence>MGPDPAVRSDHDGPGGPAGSVREFTVARYRDPLRALHERIERDWPFVAHSQRFLIEARKPG</sequence>
<name>A0ABN2LMU9_9ACTN</name>
<dbReference type="EMBL" id="BAAALT010000034">
    <property type="protein sequence ID" value="GAA1793250.1"/>
    <property type="molecule type" value="Genomic_DNA"/>
</dbReference>
<evidence type="ECO:0000256" key="1">
    <source>
        <dbReference type="SAM" id="MobiDB-lite"/>
    </source>
</evidence>
<comment type="caution">
    <text evidence="2">The sequence shown here is derived from an EMBL/GenBank/DDBJ whole genome shotgun (WGS) entry which is preliminary data.</text>
</comment>
<proteinExistence type="predicted"/>
<evidence type="ECO:0000313" key="3">
    <source>
        <dbReference type="Proteomes" id="UP001500218"/>
    </source>
</evidence>
<feature type="region of interest" description="Disordered" evidence="1">
    <location>
        <begin position="1"/>
        <end position="23"/>
    </location>
</feature>
<organism evidence="2 3">
    <name type="scientific">Luedemannella flava</name>
    <dbReference type="NCBI Taxonomy" id="349316"/>
    <lineage>
        <taxon>Bacteria</taxon>
        <taxon>Bacillati</taxon>
        <taxon>Actinomycetota</taxon>
        <taxon>Actinomycetes</taxon>
        <taxon>Micromonosporales</taxon>
        <taxon>Micromonosporaceae</taxon>
        <taxon>Luedemannella</taxon>
    </lineage>
</organism>
<gene>
    <name evidence="2" type="ORF">GCM10009682_13900</name>
</gene>
<keyword evidence="3" id="KW-1185">Reference proteome</keyword>
<protein>
    <submittedName>
        <fullName evidence="2">Uncharacterized protein</fullName>
    </submittedName>
</protein>
<dbReference type="Proteomes" id="UP001500218">
    <property type="component" value="Unassembled WGS sequence"/>
</dbReference>